<feature type="region of interest" description="Disordered" evidence="8">
    <location>
        <begin position="198"/>
        <end position="241"/>
    </location>
</feature>
<dbReference type="SUPFAM" id="SSF57667">
    <property type="entry name" value="beta-beta-alpha zinc fingers"/>
    <property type="match status" value="2"/>
</dbReference>
<protein>
    <recommendedName>
        <fullName evidence="9">C2H2-type domain-containing protein</fullName>
    </recommendedName>
</protein>
<evidence type="ECO:0000313" key="10">
    <source>
        <dbReference type="EMBL" id="CAD7077704.1"/>
    </source>
</evidence>
<dbReference type="GO" id="GO:0000978">
    <property type="term" value="F:RNA polymerase II cis-regulatory region sequence-specific DNA binding"/>
    <property type="evidence" value="ECO:0007669"/>
    <property type="project" value="TreeGrafter"/>
</dbReference>
<feature type="compositionally biased region" description="Low complexity" evidence="8">
    <location>
        <begin position="413"/>
        <end position="429"/>
    </location>
</feature>
<evidence type="ECO:0000259" key="9">
    <source>
        <dbReference type="PROSITE" id="PS50157"/>
    </source>
</evidence>
<evidence type="ECO:0000256" key="4">
    <source>
        <dbReference type="ARBA" id="ARBA00022771"/>
    </source>
</evidence>
<dbReference type="Gene3D" id="3.30.160.60">
    <property type="entry name" value="Classic Zinc Finger"/>
    <property type="match status" value="3"/>
</dbReference>
<dbReference type="InParanoid" id="A0A7R8UBX3"/>
<feature type="region of interest" description="Disordered" evidence="8">
    <location>
        <begin position="404"/>
        <end position="430"/>
    </location>
</feature>
<dbReference type="OrthoDB" id="4748970at2759"/>
<organism evidence="10 11">
    <name type="scientific">Hermetia illucens</name>
    <name type="common">Black soldier fly</name>
    <dbReference type="NCBI Taxonomy" id="343691"/>
    <lineage>
        <taxon>Eukaryota</taxon>
        <taxon>Metazoa</taxon>
        <taxon>Ecdysozoa</taxon>
        <taxon>Arthropoda</taxon>
        <taxon>Hexapoda</taxon>
        <taxon>Insecta</taxon>
        <taxon>Pterygota</taxon>
        <taxon>Neoptera</taxon>
        <taxon>Endopterygota</taxon>
        <taxon>Diptera</taxon>
        <taxon>Brachycera</taxon>
        <taxon>Stratiomyomorpha</taxon>
        <taxon>Stratiomyidae</taxon>
        <taxon>Hermetiinae</taxon>
        <taxon>Hermetia</taxon>
    </lineage>
</organism>
<dbReference type="GO" id="GO:0005634">
    <property type="term" value="C:nucleus"/>
    <property type="evidence" value="ECO:0007669"/>
    <property type="project" value="UniProtKB-SubCell"/>
</dbReference>
<gene>
    <name evidence="10" type="ORF">HERILL_LOCUS1026</name>
</gene>
<dbReference type="FunFam" id="3.30.160.60:FF:000018">
    <property type="entry name" value="Krueppel-like factor 15"/>
    <property type="match status" value="1"/>
</dbReference>
<evidence type="ECO:0000256" key="5">
    <source>
        <dbReference type="ARBA" id="ARBA00022833"/>
    </source>
</evidence>
<sequence>MEYQILPSPPATPPLGDINISEKQNKMILSQCMKADHIPIKGVITPNPSDSEDDIEPPSCKRARLSTPEQFGLVQPSLTPPPESMINDVVLSARSDIQEITKDHMNYIDSRDYQQIQQQPQQPVRASVIMHASRNGIHPVLSEDNSQSSEALNESQYDSVNVFRQVKFKMGRTSPSSPVKVEHAETTSEIVRVEPAPQIHQNTNRTQGELQHTRDQTPPQQAEKTYTTLESPKPKESAIGAPKKTYPMIAPKNVYCITAAKPPSNIIPAQFVLINSTAGPIPAFAQPTPQPQPKQQTQQERRRVYECQHPNCGKNYFKSSHLKAHQRVHTGERPFICKWENCDRRFSRSDELSRHKRTHTGEKKFICHVCQKKFMRSDHLSKHVKRHGKDKTVEKYASRLQVRGHSGPCSSVAESGAPAAQAAPSARGGQPIGAPSRLCQRIHFPFISFRFRDTFSVRSVCRAINNIIQAHILKFSIL</sequence>
<dbReference type="InterPro" id="IPR036236">
    <property type="entry name" value="Znf_C2H2_sf"/>
</dbReference>
<dbReference type="AlphaFoldDB" id="A0A7R8UBX3"/>
<comment type="subcellular location">
    <subcellularLocation>
        <location evidence="1">Nucleus</location>
    </subcellularLocation>
</comment>
<evidence type="ECO:0000256" key="7">
    <source>
        <dbReference type="PROSITE-ProRule" id="PRU00042"/>
    </source>
</evidence>
<dbReference type="GO" id="GO:0008270">
    <property type="term" value="F:zinc ion binding"/>
    <property type="evidence" value="ECO:0007669"/>
    <property type="project" value="UniProtKB-KW"/>
</dbReference>
<feature type="compositionally biased region" description="Polar residues" evidence="8">
    <location>
        <begin position="199"/>
        <end position="230"/>
    </location>
</feature>
<dbReference type="GO" id="GO:0000981">
    <property type="term" value="F:DNA-binding transcription factor activity, RNA polymerase II-specific"/>
    <property type="evidence" value="ECO:0007669"/>
    <property type="project" value="TreeGrafter"/>
</dbReference>
<proteinExistence type="predicted"/>
<evidence type="ECO:0000256" key="6">
    <source>
        <dbReference type="ARBA" id="ARBA00023242"/>
    </source>
</evidence>
<dbReference type="Proteomes" id="UP000594454">
    <property type="component" value="Chromosome 1"/>
</dbReference>
<dbReference type="PANTHER" id="PTHR23235:SF174">
    <property type="entry name" value="CABUT, ISOFORM A"/>
    <property type="match status" value="1"/>
</dbReference>
<keyword evidence="6" id="KW-0539">Nucleus</keyword>
<dbReference type="EMBL" id="LR899009">
    <property type="protein sequence ID" value="CAD7077704.1"/>
    <property type="molecule type" value="Genomic_DNA"/>
</dbReference>
<feature type="domain" description="C2H2-type" evidence="9">
    <location>
        <begin position="365"/>
        <end position="392"/>
    </location>
</feature>
<dbReference type="PROSITE" id="PS00028">
    <property type="entry name" value="ZINC_FINGER_C2H2_1"/>
    <property type="match status" value="3"/>
</dbReference>
<name>A0A7R8UBX3_HERIL</name>
<evidence type="ECO:0000256" key="2">
    <source>
        <dbReference type="ARBA" id="ARBA00022723"/>
    </source>
</evidence>
<accession>A0A7R8UBX3</accession>
<keyword evidence="3" id="KW-0677">Repeat</keyword>
<dbReference type="PROSITE" id="PS50157">
    <property type="entry name" value="ZINC_FINGER_C2H2_2"/>
    <property type="match status" value="3"/>
</dbReference>
<evidence type="ECO:0000256" key="3">
    <source>
        <dbReference type="ARBA" id="ARBA00022737"/>
    </source>
</evidence>
<keyword evidence="5" id="KW-0862">Zinc</keyword>
<feature type="domain" description="C2H2-type" evidence="9">
    <location>
        <begin position="305"/>
        <end position="334"/>
    </location>
</feature>
<dbReference type="FunFam" id="3.30.160.60:FF:001110">
    <property type="entry name" value="Krueppel factor 13"/>
    <property type="match status" value="1"/>
</dbReference>
<evidence type="ECO:0000313" key="11">
    <source>
        <dbReference type="Proteomes" id="UP000594454"/>
    </source>
</evidence>
<dbReference type="PANTHER" id="PTHR23235">
    <property type="entry name" value="KRUEPPEL-LIKE TRANSCRIPTION FACTOR"/>
    <property type="match status" value="1"/>
</dbReference>
<dbReference type="FunCoup" id="A0A7R8UBX3">
    <property type="interactions" value="248"/>
</dbReference>
<dbReference type="InterPro" id="IPR013087">
    <property type="entry name" value="Znf_C2H2_type"/>
</dbReference>
<evidence type="ECO:0000256" key="1">
    <source>
        <dbReference type="ARBA" id="ARBA00004123"/>
    </source>
</evidence>
<keyword evidence="4 7" id="KW-0863">Zinc-finger</keyword>
<dbReference type="Pfam" id="PF00096">
    <property type="entry name" value="zf-C2H2"/>
    <property type="match status" value="3"/>
</dbReference>
<feature type="domain" description="C2H2-type" evidence="9">
    <location>
        <begin position="335"/>
        <end position="364"/>
    </location>
</feature>
<dbReference type="FunFam" id="3.30.160.60:FF:000125">
    <property type="entry name" value="Putative zinc finger protein 143"/>
    <property type="match status" value="1"/>
</dbReference>
<keyword evidence="2" id="KW-0479">Metal-binding</keyword>
<dbReference type="SMART" id="SM00355">
    <property type="entry name" value="ZnF_C2H2"/>
    <property type="match status" value="3"/>
</dbReference>
<reference evidence="10 11" key="1">
    <citation type="submission" date="2020-11" db="EMBL/GenBank/DDBJ databases">
        <authorList>
            <person name="Wallbank WR R."/>
            <person name="Pardo Diaz C."/>
            <person name="Kozak K."/>
            <person name="Martin S."/>
            <person name="Jiggins C."/>
            <person name="Moest M."/>
            <person name="Warren A I."/>
            <person name="Generalovic N T."/>
            <person name="Byers J.R.P. K."/>
            <person name="Montejo-Kovacevich G."/>
            <person name="Yen C E."/>
        </authorList>
    </citation>
    <scope>NUCLEOTIDE SEQUENCE [LARGE SCALE GENOMIC DNA]</scope>
</reference>
<evidence type="ECO:0000256" key="8">
    <source>
        <dbReference type="SAM" id="MobiDB-lite"/>
    </source>
</evidence>
<keyword evidence="11" id="KW-1185">Reference proteome</keyword>